<dbReference type="SUPFAM" id="SSF55008">
    <property type="entry name" value="HMA, heavy metal-associated domain"/>
    <property type="match status" value="1"/>
</dbReference>
<dbReference type="GO" id="GO:0046872">
    <property type="term" value="F:metal ion binding"/>
    <property type="evidence" value="ECO:0007669"/>
    <property type="project" value="UniProtKB-KW"/>
</dbReference>
<organism evidence="3">
    <name type="scientific">marine metagenome</name>
    <dbReference type="NCBI Taxonomy" id="408172"/>
    <lineage>
        <taxon>unclassified sequences</taxon>
        <taxon>metagenomes</taxon>
        <taxon>ecological metagenomes</taxon>
    </lineage>
</organism>
<keyword evidence="1" id="KW-0479">Metal-binding</keyword>
<feature type="non-terminal residue" evidence="3">
    <location>
        <position position="103"/>
    </location>
</feature>
<accession>A0A382DZW9</accession>
<dbReference type="AlphaFoldDB" id="A0A382DZW9"/>
<dbReference type="PROSITE" id="PS51257">
    <property type="entry name" value="PROKAR_LIPOPROTEIN"/>
    <property type="match status" value="1"/>
</dbReference>
<reference evidence="3" key="1">
    <citation type="submission" date="2018-05" db="EMBL/GenBank/DDBJ databases">
        <authorList>
            <person name="Lanie J.A."/>
            <person name="Ng W.-L."/>
            <person name="Kazmierczak K.M."/>
            <person name="Andrzejewski T.M."/>
            <person name="Davidsen T.M."/>
            <person name="Wayne K.J."/>
            <person name="Tettelin H."/>
            <person name="Glass J.I."/>
            <person name="Rusch D."/>
            <person name="Podicherti R."/>
            <person name="Tsui H.-C.T."/>
            <person name="Winkler M.E."/>
        </authorList>
    </citation>
    <scope>NUCLEOTIDE SEQUENCE</scope>
</reference>
<proteinExistence type="predicted"/>
<evidence type="ECO:0000256" key="1">
    <source>
        <dbReference type="ARBA" id="ARBA00022723"/>
    </source>
</evidence>
<dbReference type="Gene3D" id="3.30.70.100">
    <property type="match status" value="1"/>
</dbReference>
<dbReference type="Pfam" id="PF00403">
    <property type="entry name" value="HMA"/>
    <property type="match status" value="1"/>
</dbReference>
<evidence type="ECO:0000259" key="2">
    <source>
        <dbReference type="PROSITE" id="PS50846"/>
    </source>
</evidence>
<dbReference type="PROSITE" id="PS50846">
    <property type="entry name" value="HMA_2"/>
    <property type="match status" value="1"/>
</dbReference>
<name>A0A382DZW9_9ZZZZ</name>
<dbReference type="FunFam" id="3.30.70.100:FF:000001">
    <property type="entry name" value="ATPase copper transporting beta"/>
    <property type="match status" value="1"/>
</dbReference>
<dbReference type="InterPro" id="IPR006121">
    <property type="entry name" value="HMA_dom"/>
</dbReference>
<dbReference type="EMBL" id="UINC01041890">
    <property type="protein sequence ID" value="SVB43775.1"/>
    <property type="molecule type" value="Genomic_DNA"/>
</dbReference>
<protein>
    <recommendedName>
        <fullName evidence="2">HMA domain-containing protein</fullName>
    </recommendedName>
</protein>
<feature type="domain" description="HMA" evidence="2">
    <location>
        <begin position="24"/>
        <end position="90"/>
    </location>
</feature>
<evidence type="ECO:0000313" key="3">
    <source>
        <dbReference type="EMBL" id="SVB43775.1"/>
    </source>
</evidence>
<sequence length="103" mass="11150">MKILLSILCSIIILTSATSCGDTVKAEIKLNTIQCGMCIKNINDSLNDLDGIVKVDVNMDKKVGYVSYNATVLDLETIENAISSVGYDANDTKANIEAYNKLD</sequence>
<dbReference type="InterPro" id="IPR036163">
    <property type="entry name" value="HMA_dom_sf"/>
</dbReference>
<gene>
    <name evidence="3" type="ORF">METZ01_LOCUS196629</name>
</gene>